<organism evidence="1 2">
    <name type="scientific">Diploptera punctata</name>
    <name type="common">Pacific beetle cockroach</name>
    <dbReference type="NCBI Taxonomy" id="6984"/>
    <lineage>
        <taxon>Eukaryota</taxon>
        <taxon>Metazoa</taxon>
        <taxon>Ecdysozoa</taxon>
        <taxon>Arthropoda</taxon>
        <taxon>Hexapoda</taxon>
        <taxon>Insecta</taxon>
        <taxon>Pterygota</taxon>
        <taxon>Neoptera</taxon>
        <taxon>Polyneoptera</taxon>
        <taxon>Dictyoptera</taxon>
        <taxon>Blattodea</taxon>
        <taxon>Blaberoidea</taxon>
        <taxon>Blaberidae</taxon>
        <taxon>Diplopterinae</taxon>
        <taxon>Diploptera</taxon>
    </lineage>
</organism>
<dbReference type="AlphaFoldDB" id="A0AAD8A2V4"/>
<comment type="caution">
    <text evidence="1">The sequence shown here is derived from an EMBL/GenBank/DDBJ whole genome shotgun (WGS) entry which is preliminary data.</text>
</comment>
<reference evidence="1" key="1">
    <citation type="journal article" date="2023" name="IScience">
        <title>Live-bearing cockroach genome reveals convergent evolutionary mechanisms linked to viviparity in insects and beyond.</title>
        <authorList>
            <person name="Fouks B."/>
            <person name="Harrison M.C."/>
            <person name="Mikhailova A.A."/>
            <person name="Marchal E."/>
            <person name="English S."/>
            <person name="Carruthers M."/>
            <person name="Jennings E.C."/>
            <person name="Chiamaka E.L."/>
            <person name="Frigard R.A."/>
            <person name="Pippel M."/>
            <person name="Attardo G.M."/>
            <person name="Benoit J.B."/>
            <person name="Bornberg-Bauer E."/>
            <person name="Tobe S.S."/>
        </authorList>
    </citation>
    <scope>NUCLEOTIDE SEQUENCE</scope>
    <source>
        <strain evidence="1">Stay&amp;Tobe</strain>
    </source>
</reference>
<sequence>YNLEDAGRRIWRNQFNATRSTRIEFSNQLIFCQLEYYLLLRSDIDYVINKSDRYISTSPIHFRPSRSHFQVLNLFLLIACVGVRHPFLPLDEVLQKCKRNNLQDLSNLVKRFSKAIITHNPLRRRNAHGSKKSGKFTLRFERVVGGVVHLLSSVVRCSEARVRQVFSSSISEYECWFIRSILTRTGSRLWIAHGVVSCYIWRRRVSMYVVEREYPMPHIPSSPLLPCNSSQVRVLKLRQNLR</sequence>
<feature type="non-terminal residue" evidence="1">
    <location>
        <position position="242"/>
    </location>
</feature>
<reference evidence="1" key="2">
    <citation type="submission" date="2023-05" db="EMBL/GenBank/DDBJ databases">
        <authorList>
            <person name="Fouks B."/>
        </authorList>
    </citation>
    <scope>NUCLEOTIDE SEQUENCE</scope>
    <source>
        <strain evidence="1">Stay&amp;Tobe</strain>
        <tissue evidence="1">Testes</tissue>
    </source>
</reference>
<accession>A0AAD8A2V4</accession>
<evidence type="ECO:0000313" key="2">
    <source>
        <dbReference type="Proteomes" id="UP001233999"/>
    </source>
</evidence>
<dbReference type="Proteomes" id="UP001233999">
    <property type="component" value="Unassembled WGS sequence"/>
</dbReference>
<protein>
    <submittedName>
        <fullName evidence="1">Uncharacterized protein</fullName>
    </submittedName>
</protein>
<gene>
    <name evidence="1" type="ORF">L9F63_001985</name>
</gene>
<proteinExistence type="predicted"/>
<name>A0AAD8A2V4_DIPPU</name>
<keyword evidence="2" id="KW-1185">Reference proteome</keyword>
<dbReference type="EMBL" id="JASPKZ010003867">
    <property type="protein sequence ID" value="KAJ9591499.1"/>
    <property type="molecule type" value="Genomic_DNA"/>
</dbReference>
<feature type="non-terminal residue" evidence="1">
    <location>
        <position position="1"/>
    </location>
</feature>
<evidence type="ECO:0000313" key="1">
    <source>
        <dbReference type="EMBL" id="KAJ9591499.1"/>
    </source>
</evidence>